<dbReference type="PRINTS" id="PR00620">
    <property type="entry name" value="HISTONEH2A"/>
</dbReference>
<dbReference type="Gene3D" id="1.10.20.10">
    <property type="entry name" value="Histone, subunit A"/>
    <property type="match status" value="1"/>
</dbReference>
<protein>
    <recommendedName>
        <fullName evidence="1">Histone H2A</fullName>
    </recommendedName>
</protein>
<dbReference type="InterPro" id="IPR009072">
    <property type="entry name" value="Histone-fold"/>
</dbReference>
<dbReference type="PANTHER" id="PTHR23430">
    <property type="entry name" value="HISTONE H2A"/>
    <property type="match status" value="1"/>
</dbReference>
<keyword evidence="1" id="KW-0238">DNA-binding</keyword>
<dbReference type="GO" id="GO:0003677">
    <property type="term" value="F:DNA binding"/>
    <property type="evidence" value="ECO:0007669"/>
    <property type="project" value="UniProtKB-KW"/>
</dbReference>
<dbReference type="AlphaFoldDB" id="A0AAV1DJ14"/>
<comment type="similarity">
    <text evidence="1">Belongs to the histone H2A family.</text>
</comment>
<accession>A0AAV1DJ14</accession>
<dbReference type="GO" id="GO:0046982">
    <property type="term" value="F:protein heterodimerization activity"/>
    <property type="evidence" value="ECO:0007669"/>
    <property type="project" value="InterPro"/>
</dbReference>
<gene>
    <name evidence="3" type="ORF">OLC1_LOCUS16061</name>
    <name evidence="4" type="ORF">OLC1_LOCUS16103</name>
</gene>
<dbReference type="Proteomes" id="UP001161247">
    <property type="component" value="Chromosome 5"/>
</dbReference>
<evidence type="ECO:0000256" key="1">
    <source>
        <dbReference type="RuleBase" id="RU003767"/>
    </source>
</evidence>
<reference evidence="3" key="1">
    <citation type="submission" date="2023-03" db="EMBL/GenBank/DDBJ databases">
        <authorList>
            <person name="Julca I."/>
        </authorList>
    </citation>
    <scope>NUCLEOTIDE SEQUENCE</scope>
</reference>
<evidence type="ECO:0000313" key="4">
    <source>
        <dbReference type="EMBL" id="CAI9107910.1"/>
    </source>
</evidence>
<evidence type="ECO:0000313" key="5">
    <source>
        <dbReference type="Proteomes" id="UP001161247"/>
    </source>
</evidence>
<dbReference type="InterPro" id="IPR002119">
    <property type="entry name" value="Histone_H2A"/>
</dbReference>
<dbReference type="InterPro" id="IPR007125">
    <property type="entry name" value="H2A/H2B/H3"/>
</dbReference>
<keyword evidence="5" id="KW-1185">Reference proteome</keyword>
<evidence type="ECO:0000259" key="2">
    <source>
        <dbReference type="Pfam" id="PF00125"/>
    </source>
</evidence>
<keyword evidence="1" id="KW-0539">Nucleus</keyword>
<organism evidence="3 5">
    <name type="scientific">Oldenlandia corymbosa var. corymbosa</name>
    <dbReference type="NCBI Taxonomy" id="529605"/>
    <lineage>
        <taxon>Eukaryota</taxon>
        <taxon>Viridiplantae</taxon>
        <taxon>Streptophyta</taxon>
        <taxon>Embryophyta</taxon>
        <taxon>Tracheophyta</taxon>
        <taxon>Spermatophyta</taxon>
        <taxon>Magnoliopsida</taxon>
        <taxon>eudicotyledons</taxon>
        <taxon>Gunneridae</taxon>
        <taxon>Pentapetalae</taxon>
        <taxon>asterids</taxon>
        <taxon>lamiids</taxon>
        <taxon>Gentianales</taxon>
        <taxon>Rubiaceae</taxon>
        <taxon>Rubioideae</taxon>
        <taxon>Spermacoceae</taxon>
        <taxon>Hedyotis-Oldenlandia complex</taxon>
        <taxon>Oldenlandia</taxon>
    </lineage>
</organism>
<dbReference type="EMBL" id="OX459122">
    <property type="protein sequence ID" value="CAI9107860.1"/>
    <property type="molecule type" value="Genomic_DNA"/>
</dbReference>
<keyword evidence="1" id="KW-0544">Nucleosome core</keyword>
<dbReference type="SMART" id="SM00414">
    <property type="entry name" value="H2A"/>
    <property type="match status" value="1"/>
</dbReference>
<keyword evidence="1" id="KW-0158">Chromosome</keyword>
<dbReference type="GO" id="GO:0000786">
    <property type="term" value="C:nucleosome"/>
    <property type="evidence" value="ECO:0007669"/>
    <property type="project" value="UniProtKB-KW"/>
</dbReference>
<proteinExistence type="inferred from homology"/>
<dbReference type="GO" id="GO:0030527">
    <property type="term" value="F:structural constituent of chromatin"/>
    <property type="evidence" value="ECO:0007669"/>
    <property type="project" value="InterPro"/>
</dbReference>
<dbReference type="EMBL" id="OX459122">
    <property type="protein sequence ID" value="CAI9107910.1"/>
    <property type="molecule type" value="Genomic_DNA"/>
</dbReference>
<dbReference type="Pfam" id="PF00125">
    <property type="entry name" value="Histone"/>
    <property type="match status" value="1"/>
</dbReference>
<name>A0AAV1DJ14_OLDCO</name>
<feature type="domain" description="Core Histone H2A/H2B/H3" evidence="2">
    <location>
        <begin position="39"/>
        <end position="87"/>
    </location>
</feature>
<evidence type="ECO:0000313" key="3">
    <source>
        <dbReference type="EMBL" id="CAI9107860.1"/>
    </source>
</evidence>
<sequence>MNTDSGKSLADYPDEPAMKADLQFPVHMFCSLLVGGEYSEKVSRPAPVFLSAVLQYIAAEVMEVAGNIAKADNKTTIMPSHIKRAIRSDEGLNKLLGELYEPASRNHNAEWLGKLFAAAVTIDDDDSMCMSE</sequence>
<dbReference type="GO" id="GO:0005634">
    <property type="term" value="C:nucleus"/>
    <property type="evidence" value="ECO:0007669"/>
    <property type="project" value="UniProtKB-SubCell"/>
</dbReference>
<comment type="subcellular location">
    <subcellularLocation>
        <location evidence="1">Nucleus</location>
    </subcellularLocation>
</comment>
<dbReference type="CDD" id="cd00074">
    <property type="entry name" value="HFD_H2A"/>
    <property type="match status" value="1"/>
</dbReference>
<dbReference type="SUPFAM" id="SSF47113">
    <property type="entry name" value="Histone-fold"/>
    <property type="match status" value="1"/>
</dbReference>
<comment type="subunit">
    <text evidence="1">The nucleosome is a histone octamer containing two molecules each of H2A, H2B, H3 and H4 assembled in one H3-H4 heterotetramer and two H2A-H2B heterodimers. The octamer wraps approximately 147 bp of DNA.</text>
</comment>